<dbReference type="Proteomes" id="UP000265520">
    <property type="component" value="Unassembled WGS sequence"/>
</dbReference>
<comment type="caution">
    <text evidence="1">The sequence shown here is derived from an EMBL/GenBank/DDBJ whole genome shotgun (WGS) entry which is preliminary data.</text>
</comment>
<keyword evidence="2" id="KW-1185">Reference proteome</keyword>
<feature type="non-terminal residue" evidence="1">
    <location>
        <position position="18"/>
    </location>
</feature>
<dbReference type="AlphaFoldDB" id="A0A392TEK5"/>
<organism evidence="1 2">
    <name type="scientific">Trifolium medium</name>
    <dbReference type="NCBI Taxonomy" id="97028"/>
    <lineage>
        <taxon>Eukaryota</taxon>
        <taxon>Viridiplantae</taxon>
        <taxon>Streptophyta</taxon>
        <taxon>Embryophyta</taxon>
        <taxon>Tracheophyta</taxon>
        <taxon>Spermatophyta</taxon>
        <taxon>Magnoliopsida</taxon>
        <taxon>eudicotyledons</taxon>
        <taxon>Gunneridae</taxon>
        <taxon>Pentapetalae</taxon>
        <taxon>rosids</taxon>
        <taxon>fabids</taxon>
        <taxon>Fabales</taxon>
        <taxon>Fabaceae</taxon>
        <taxon>Papilionoideae</taxon>
        <taxon>50 kb inversion clade</taxon>
        <taxon>NPAAA clade</taxon>
        <taxon>Hologalegina</taxon>
        <taxon>IRL clade</taxon>
        <taxon>Trifolieae</taxon>
        <taxon>Trifolium</taxon>
    </lineage>
</organism>
<protein>
    <submittedName>
        <fullName evidence="1">Uncharacterized protein</fullName>
    </submittedName>
</protein>
<reference evidence="1 2" key="1">
    <citation type="journal article" date="2018" name="Front. Plant Sci.">
        <title>Red Clover (Trifolium pratense) and Zigzag Clover (T. medium) - A Picture of Genomic Similarities and Differences.</title>
        <authorList>
            <person name="Dluhosova J."/>
            <person name="Istvanek J."/>
            <person name="Nedelnik J."/>
            <person name="Repkova J."/>
        </authorList>
    </citation>
    <scope>NUCLEOTIDE SEQUENCE [LARGE SCALE GENOMIC DNA]</scope>
    <source>
        <strain evidence="2">cv. 10/8</strain>
        <tissue evidence="1">Leaf</tissue>
    </source>
</reference>
<dbReference type="EMBL" id="LXQA010556011">
    <property type="protein sequence ID" value="MCI59034.1"/>
    <property type="molecule type" value="Genomic_DNA"/>
</dbReference>
<name>A0A392TEK5_9FABA</name>
<evidence type="ECO:0000313" key="2">
    <source>
        <dbReference type="Proteomes" id="UP000265520"/>
    </source>
</evidence>
<evidence type="ECO:0000313" key="1">
    <source>
        <dbReference type="EMBL" id="MCI59034.1"/>
    </source>
</evidence>
<sequence length="18" mass="1869">MEGRGGKEETRYGGGVEG</sequence>
<proteinExistence type="predicted"/>
<accession>A0A392TEK5</accession>